<dbReference type="FunFam" id="3.30.160.60:FF:000021">
    <property type="entry name" value="Basic krueppel-like factor 3"/>
    <property type="match status" value="1"/>
</dbReference>
<dbReference type="GO" id="GO:0000981">
    <property type="term" value="F:DNA-binding transcription factor activity, RNA polymerase II-specific"/>
    <property type="evidence" value="ECO:0007669"/>
    <property type="project" value="TreeGrafter"/>
</dbReference>
<evidence type="ECO:0000259" key="9">
    <source>
        <dbReference type="PROSITE" id="PS50157"/>
    </source>
</evidence>
<dbReference type="PANTHER" id="PTHR23235">
    <property type="entry name" value="KRUEPPEL-LIKE TRANSCRIPTION FACTOR"/>
    <property type="match status" value="1"/>
</dbReference>
<evidence type="ECO:0000256" key="7">
    <source>
        <dbReference type="PROSITE-ProRule" id="PRU00042"/>
    </source>
</evidence>
<dbReference type="GO" id="GO:0000978">
    <property type="term" value="F:RNA polymerase II cis-regulatory region sequence-specific DNA binding"/>
    <property type="evidence" value="ECO:0007669"/>
    <property type="project" value="TreeGrafter"/>
</dbReference>
<dbReference type="PANTHER" id="PTHR23235:SF166">
    <property type="entry name" value="DENDRITIC ARBOR REDUCTION PROTEIN 1"/>
    <property type="match status" value="1"/>
</dbReference>
<sequence>MEACCAITPAEDLVGDQIVPGGGRWGTPHAVSLLDSWFQMQTSELESLLCKQEGASLAPAHMDLFDGGTTSRDDAFLRPALWEDIASSIRNIDPENANMLAPLGATHVKLEAEEVLLEECATPLLSPLEIKTERLCAPPTYAHPQPPQHQLHQQPATSFSKYPPSRLVYMSPLTPPGSDQGSPGNSMQGGPRRTPPPPYHPPPLLRAPHMPPHPVPQSHHHPQAMSQPLHMGQQPAPVQHPHQAPPHSRLAPPPVKYNRRNNPELEKRRVHHCDFLETCATPVRASSSLAPRATYHAEQIHVQNNPGIEKRRVHHCEFIGCSKVYTKSSHLKAHQRIHTGEKPYTCQWPECEWRFARSDELTRHYRKHTGAKPFKCAVCERSFARSDHLALHMKRHLPKTSK</sequence>
<dbReference type="FunFam" id="3.30.160.60:FF:000624">
    <property type="entry name" value="zinc finger protein 697"/>
    <property type="match status" value="1"/>
</dbReference>
<evidence type="ECO:0000256" key="6">
    <source>
        <dbReference type="ARBA" id="ARBA00023242"/>
    </source>
</evidence>
<dbReference type="SMART" id="SM00355">
    <property type="entry name" value="ZnF_C2H2"/>
    <property type="match status" value="3"/>
</dbReference>
<dbReference type="OrthoDB" id="4748970at2759"/>
<organism evidence="10 11">
    <name type="scientific">Bicyclus anynana</name>
    <name type="common">Squinting bush brown butterfly</name>
    <dbReference type="NCBI Taxonomy" id="110368"/>
    <lineage>
        <taxon>Eukaryota</taxon>
        <taxon>Metazoa</taxon>
        <taxon>Ecdysozoa</taxon>
        <taxon>Arthropoda</taxon>
        <taxon>Hexapoda</taxon>
        <taxon>Insecta</taxon>
        <taxon>Pterygota</taxon>
        <taxon>Neoptera</taxon>
        <taxon>Endopterygota</taxon>
        <taxon>Lepidoptera</taxon>
        <taxon>Glossata</taxon>
        <taxon>Ditrysia</taxon>
        <taxon>Papilionoidea</taxon>
        <taxon>Nymphalidae</taxon>
        <taxon>Satyrinae</taxon>
        <taxon>Satyrini</taxon>
        <taxon>Mycalesina</taxon>
        <taxon>Bicyclus</taxon>
    </lineage>
</organism>
<evidence type="ECO:0000256" key="8">
    <source>
        <dbReference type="SAM" id="MobiDB-lite"/>
    </source>
</evidence>
<dbReference type="InterPro" id="IPR013087">
    <property type="entry name" value="Znf_C2H2_type"/>
</dbReference>
<dbReference type="KEGG" id="bany:112053215"/>
<accession>A0A6J1NN69</accession>
<evidence type="ECO:0000256" key="2">
    <source>
        <dbReference type="ARBA" id="ARBA00022723"/>
    </source>
</evidence>
<keyword evidence="6" id="KW-0539">Nucleus</keyword>
<keyword evidence="10" id="KW-1185">Reference proteome</keyword>
<feature type="compositionally biased region" description="Low complexity" evidence="8">
    <location>
        <begin position="233"/>
        <end position="247"/>
    </location>
</feature>
<dbReference type="InterPro" id="IPR036236">
    <property type="entry name" value="Znf_C2H2_sf"/>
</dbReference>
<dbReference type="AlphaFoldDB" id="A0A6J1NN69"/>
<dbReference type="Pfam" id="PF00096">
    <property type="entry name" value="zf-C2H2"/>
    <property type="match status" value="3"/>
</dbReference>
<dbReference type="RefSeq" id="XP_023948369.1">
    <property type="nucleotide sequence ID" value="XM_024092601.2"/>
</dbReference>
<keyword evidence="4 7" id="KW-0863">Zinc-finger</keyword>
<protein>
    <submittedName>
        <fullName evidence="11">Dendritic arbor reduction protein 1 isoform X1</fullName>
    </submittedName>
</protein>
<evidence type="ECO:0000256" key="3">
    <source>
        <dbReference type="ARBA" id="ARBA00022737"/>
    </source>
</evidence>
<reference evidence="11" key="1">
    <citation type="submission" date="2025-08" db="UniProtKB">
        <authorList>
            <consortium name="RefSeq"/>
        </authorList>
    </citation>
    <scope>IDENTIFICATION</scope>
</reference>
<keyword evidence="5" id="KW-0862">Zinc</keyword>
<dbReference type="SUPFAM" id="SSF57667">
    <property type="entry name" value="beta-beta-alpha zinc fingers"/>
    <property type="match status" value="1"/>
</dbReference>
<dbReference type="PROSITE" id="PS50157">
    <property type="entry name" value="ZINC_FINGER_C2H2_2"/>
    <property type="match status" value="3"/>
</dbReference>
<feature type="region of interest" description="Disordered" evidence="8">
    <location>
        <begin position="139"/>
        <end position="259"/>
    </location>
</feature>
<evidence type="ECO:0000256" key="4">
    <source>
        <dbReference type="ARBA" id="ARBA00022771"/>
    </source>
</evidence>
<name>A0A6J1NN69_BICAN</name>
<dbReference type="Gene3D" id="3.30.160.60">
    <property type="entry name" value="Classic Zinc Finger"/>
    <property type="match status" value="3"/>
</dbReference>
<dbReference type="GeneID" id="112053215"/>
<evidence type="ECO:0000256" key="5">
    <source>
        <dbReference type="ARBA" id="ARBA00022833"/>
    </source>
</evidence>
<proteinExistence type="predicted"/>
<feature type="domain" description="C2H2-type" evidence="9">
    <location>
        <begin position="374"/>
        <end position="401"/>
    </location>
</feature>
<keyword evidence="2" id="KW-0479">Metal-binding</keyword>
<dbReference type="Proteomes" id="UP001652582">
    <property type="component" value="Chromosome Z"/>
</dbReference>
<keyword evidence="3" id="KW-0677">Repeat</keyword>
<feature type="domain" description="C2H2-type" evidence="9">
    <location>
        <begin position="314"/>
        <end position="343"/>
    </location>
</feature>
<feature type="domain" description="C2H2-type" evidence="9">
    <location>
        <begin position="344"/>
        <end position="373"/>
    </location>
</feature>
<dbReference type="GO" id="GO:0008270">
    <property type="term" value="F:zinc ion binding"/>
    <property type="evidence" value="ECO:0007669"/>
    <property type="project" value="UniProtKB-KW"/>
</dbReference>
<dbReference type="GO" id="GO:0005634">
    <property type="term" value="C:nucleus"/>
    <property type="evidence" value="ECO:0007669"/>
    <property type="project" value="UniProtKB-SubCell"/>
</dbReference>
<evidence type="ECO:0000313" key="10">
    <source>
        <dbReference type="Proteomes" id="UP001652582"/>
    </source>
</evidence>
<feature type="compositionally biased region" description="Pro residues" evidence="8">
    <location>
        <begin position="193"/>
        <end position="215"/>
    </location>
</feature>
<dbReference type="PROSITE" id="PS00028">
    <property type="entry name" value="ZINC_FINGER_C2H2_1"/>
    <property type="match status" value="3"/>
</dbReference>
<dbReference type="FunFam" id="3.30.160.60:FF:000018">
    <property type="entry name" value="Krueppel-like factor 15"/>
    <property type="match status" value="1"/>
</dbReference>
<feature type="compositionally biased region" description="Polar residues" evidence="8">
    <location>
        <begin position="177"/>
        <end position="188"/>
    </location>
</feature>
<evidence type="ECO:0000256" key="1">
    <source>
        <dbReference type="ARBA" id="ARBA00004123"/>
    </source>
</evidence>
<evidence type="ECO:0000313" key="11">
    <source>
        <dbReference type="RefSeq" id="XP_023948369.1"/>
    </source>
</evidence>
<gene>
    <name evidence="11" type="primary">LOC112053215</name>
</gene>
<comment type="subcellular location">
    <subcellularLocation>
        <location evidence="1">Nucleus</location>
    </subcellularLocation>
</comment>